<evidence type="ECO:0000313" key="2">
    <source>
        <dbReference type="Proteomes" id="UP000006727"/>
    </source>
</evidence>
<evidence type="ECO:0000313" key="1">
    <source>
        <dbReference type="EnsemblPlants" id="PAC:32917012.CDS.1"/>
    </source>
</evidence>
<name>A0A7I3Z248_PHYPA</name>
<dbReference type="EnsemblPlants" id="Pp3c26_8800V3.4">
    <property type="protein sequence ID" value="PAC:32917012.CDS.1"/>
    <property type="gene ID" value="Pp3c26_8800"/>
</dbReference>
<sequence length="72" mass="7744">MPSRLSYGRLRKVAVRLRSSALRDVPSPNHTQIICAPILTVAAKGITTRSQGIHKQGPKVSNGIASFQIHVG</sequence>
<dbReference type="EMBL" id="ABEU02000026">
    <property type="status" value="NOT_ANNOTATED_CDS"/>
    <property type="molecule type" value="Genomic_DNA"/>
</dbReference>
<dbReference type="Proteomes" id="UP000006727">
    <property type="component" value="Chromosome 26"/>
</dbReference>
<proteinExistence type="predicted"/>
<reference evidence="1 2" key="1">
    <citation type="journal article" date="2008" name="Science">
        <title>The Physcomitrella genome reveals evolutionary insights into the conquest of land by plants.</title>
        <authorList>
            <person name="Rensing S."/>
            <person name="Lang D."/>
            <person name="Zimmer A."/>
            <person name="Terry A."/>
            <person name="Salamov A."/>
            <person name="Shapiro H."/>
            <person name="Nishiyama T."/>
            <person name="Perroud P.-F."/>
            <person name="Lindquist E."/>
            <person name="Kamisugi Y."/>
            <person name="Tanahashi T."/>
            <person name="Sakakibara K."/>
            <person name="Fujita T."/>
            <person name="Oishi K."/>
            <person name="Shin-I T."/>
            <person name="Kuroki Y."/>
            <person name="Toyoda A."/>
            <person name="Suzuki Y."/>
            <person name="Hashimoto A."/>
            <person name="Yamaguchi K."/>
            <person name="Sugano A."/>
            <person name="Kohara Y."/>
            <person name="Fujiyama A."/>
            <person name="Anterola A."/>
            <person name="Aoki S."/>
            <person name="Ashton N."/>
            <person name="Barbazuk W.B."/>
            <person name="Barker E."/>
            <person name="Bennetzen J."/>
            <person name="Bezanilla M."/>
            <person name="Blankenship R."/>
            <person name="Cho S.H."/>
            <person name="Dutcher S."/>
            <person name="Estelle M."/>
            <person name="Fawcett J.A."/>
            <person name="Gundlach H."/>
            <person name="Hanada K."/>
            <person name="Heyl A."/>
            <person name="Hicks K.A."/>
            <person name="Hugh J."/>
            <person name="Lohr M."/>
            <person name="Mayer K."/>
            <person name="Melkozernov A."/>
            <person name="Murata T."/>
            <person name="Nelson D."/>
            <person name="Pils B."/>
            <person name="Prigge M."/>
            <person name="Reiss B."/>
            <person name="Renner T."/>
            <person name="Rombauts S."/>
            <person name="Rushton P."/>
            <person name="Sanderfoot A."/>
            <person name="Schween G."/>
            <person name="Shiu S.-H."/>
            <person name="Stueber K."/>
            <person name="Theodoulou F.L."/>
            <person name="Tu H."/>
            <person name="Van de Peer Y."/>
            <person name="Verrier P.J."/>
            <person name="Waters E."/>
            <person name="Wood A."/>
            <person name="Yang L."/>
            <person name="Cove D."/>
            <person name="Cuming A."/>
            <person name="Hasebe M."/>
            <person name="Lucas S."/>
            <person name="Mishler D.B."/>
            <person name="Reski R."/>
            <person name="Grigoriev I."/>
            <person name="Quatrano R.S."/>
            <person name="Boore J.L."/>
        </authorList>
    </citation>
    <scope>NUCLEOTIDE SEQUENCE [LARGE SCALE GENOMIC DNA]</scope>
    <source>
        <strain evidence="1 2">cv. Gransden 2004</strain>
    </source>
</reference>
<gene>
    <name evidence="1" type="primary">LOC112277799</name>
</gene>
<keyword evidence="2" id="KW-1185">Reference proteome</keyword>
<reference evidence="1" key="3">
    <citation type="submission" date="2020-12" db="UniProtKB">
        <authorList>
            <consortium name="EnsemblPlants"/>
        </authorList>
    </citation>
    <scope>IDENTIFICATION</scope>
</reference>
<dbReference type="Gramene" id="Pp3c26_8800V3.4">
    <property type="protein sequence ID" value="PAC:32917012.CDS.1"/>
    <property type="gene ID" value="Pp3c26_8800"/>
</dbReference>
<dbReference type="AlphaFoldDB" id="A0A7I3Z248"/>
<organism evidence="1 2">
    <name type="scientific">Physcomitrium patens</name>
    <name type="common">Spreading-leaved earth moss</name>
    <name type="synonym">Physcomitrella patens</name>
    <dbReference type="NCBI Taxonomy" id="3218"/>
    <lineage>
        <taxon>Eukaryota</taxon>
        <taxon>Viridiplantae</taxon>
        <taxon>Streptophyta</taxon>
        <taxon>Embryophyta</taxon>
        <taxon>Bryophyta</taxon>
        <taxon>Bryophytina</taxon>
        <taxon>Bryopsida</taxon>
        <taxon>Funariidae</taxon>
        <taxon>Funariales</taxon>
        <taxon>Funariaceae</taxon>
        <taxon>Physcomitrium</taxon>
    </lineage>
</organism>
<accession>A0A7I3Z248</accession>
<protein>
    <submittedName>
        <fullName evidence="1">Uncharacterized protein</fullName>
    </submittedName>
</protein>
<reference evidence="1 2" key="2">
    <citation type="journal article" date="2018" name="Plant J.">
        <title>The Physcomitrella patens chromosome-scale assembly reveals moss genome structure and evolution.</title>
        <authorList>
            <person name="Lang D."/>
            <person name="Ullrich K.K."/>
            <person name="Murat F."/>
            <person name="Fuchs J."/>
            <person name="Jenkins J."/>
            <person name="Haas F.B."/>
            <person name="Piednoel M."/>
            <person name="Gundlach H."/>
            <person name="Van Bel M."/>
            <person name="Meyberg R."/>
            <person name="Vives C."/>
            <person name="Morata J."/>
            <person name="Symeonidi A."/>
            <person name="Hiss M."/>
            <person name="Muchero W."/>
            <person name="Kamisugi Y."/>
            <person name="Saleh O."/>
            <person name="Blanc G."/>
            <person name="Decker E.L."/>
            <person name="van Gessel N."/>
            <person name="Grimwood J."/>
            <person name="Hayes R.D."/>
            <person name="Graham S.W."/>
            <person name="Gunter L.E."/>
            <person name="McDaniel S.F."/>
            <person name="Hoernstein S.N.W."/>
            <person name="Larsson A."/>
            <person name="Li F.W."/>
            <person name="Perroud P.F."/>
            <person name="Phillips J."/>
            <person name="Ranjan P."/>
            <person name="Rokshar D.S."/>
            <person name="Rothfels C.J."/>
            <person name="Schneider L."/>
            <person name="Shu S."/>
            <person name="Stevenson D.W."/>
            <person name="Thummler F."/>
            <person name="Tillich M."/>
            <person name="Villarreal Aguilar J.C."/>
            <person name="Widiez T."/>
            <person name="Wong G.K."/>
            <person name="Wymore A."/>
            <person name="Zhang Y."/>
            <person name="Zimmer A.D."/>
            <person name="Quatrano R.S."/>
            <person name="Mayer K.F.X."/>
            <person name="Goodstein D."/>
            <person name="Casacuberta J.M."/>
            <person name="Vandepoele K."/>
            <person name="Reski R."/>
            <person name="Cuming A.C."/>
            <person name="Tuskan G.A."/>
            <person name="Maumus F."/>
            <person name="Salse J."/>
            <person name="Schmutz J."/>
            <person name="Rensing S.A."/>
        </authorList>
    </citation>
    <scope>NUCLEOTIDE SEQUENCE [LARGE SCALE GENOMIC DNA]</scope>
    <source>
        <strain evidence="1 2">cv. Gransden 2004</strain>
    </source>
</reference>